<dbReference type="PROSITE" id="PS50160">
    <property type="entry name" value="DNA_LIGASE_A3"/>
    <property type="match status" value="1"/>
</dbReference>
<dbReference type="Gene3D" id="3.30.470.30">
    <property type="entry name" value="DNA ligase/mRNA capping enzyme"/>
    <property type="match status" value="1"/>
</dbReference>
<dbReference type="InterPro" id="IPR012340">
    <property type="entry name" value="NA-bd_OB-fold"/>
</dbReference>
<dbReference type="CDD" id="cd07905">
    <property type="entry name" value="Adenylation_DNA_ligase_LigC"/>
    <property type="match status" value="1"/>
</dbReference>
<organism evidence="5 6">
    <name type="scientific">Streptomyces avidinii</name>
    <dbReference type="NCBI Taxonomy" id="1895"/>
    <lineage>
        <taxon>Bacteria</taxon>
        <taxon>Bacillati</taxon>
        <taxon>Actinomycetota</taxon>
        <taxon>Actinomycetes</taxon>
        <taxon>Kitasatosporales</taxon>
        <taxon>Streptomycetaceae</taxon>
        <taxon>Streptomyces</taxon>
    </lineage>
</organism>
<evidence type="ECO:0000259" key="4">
    <source>
        <dbReference type="PROSITE" id="PS50160"/>
    </source>
</evidence>
<evidence type="ECO:0000256" key="3">
    <source>
        <dbReference type="ARBA" id="ARBA00034003"/>
    </source>
</evidence>
<keyword evidence="2 5" id="KW-0436">Ligase</keyword>
<dbReference type="SUPFAM" id="SSF56091">
    <property type="entry name" value="DNA ligase/mRNA capping enzyme, catalytic domain"/>
    <property type="match status" value="1"/>
</dbReference>
<evidence type="ECO:0000313" key="6">
    <source>
        <dbReference type="Proteomes" id="UP001519310"/>
    </source>
</evidence>
<dbReference type="PANTHER" id="PTHR45674:SF4">
    <property type="entry name" value="DNA LIGASE 1"/>
    <property type="match status" value="1"/>
</dbReference>
<dbReference type="Proteomes" id="UP001519310">
    <property type="component" value="Unassembled WGS sequence"/>
</dbReference>
<reference evidence="5 6" key="1">
    <citation type="submission" date="2021-03" db="EMBL/GenBank/DDBJ databases">
        <title>Genomic Encyclopedia of Type Strains, Phase IV (KMG-IV): sequencing the most valuable type-strain genomes for metagenomic binning, comparative biology and taxonomic classification.</title>
        <authorList>
            <person name="Goeker M."/>
        </authorList>
    </citation>
    <scope>NUCLEOTIDE SEQUENCE [LARGE SCALE GENOMIC DNA]</scope>
    <source>
        <strain evidence="5 6">DSM 40526</strain>
    </source>
</reference>
<name>A0ABS4KXX8_STRAV</name>
<comment type="caution">
    <text evidence="5">The sequence shown here is derived from an EMBL/GenBank/DDBJ whole genome shotgun (WGS) entry which is preliminary data.</text>
</comment>
<dbReference type="Pfam" id="PF01068">
    <property type="entry name" value="DNA_ligase_A_M"/>
    <property type="match status" value="1"/>
</dbReference>
<evidence type="ECO:0000256" key="2">
    <source>
        <dbReference type="ARBA" id="ARBA00022598"/>
    </source>
</evidence>
<keyword evidence="6" id="KW-1185">Reference proteome</keyword>
<protein>
    <submittedName>
        <fullName evidence="5">ATP-dependent DNA ligase</fullName>
    </submittedName>
</protein>
<comment type="similarity">
    <text evidence="1">Belongs to the ATP-dependent DNA ligase family.</text>
</comment>
<proteinExistence type="inferred from homology"/>
<dbReference type="InterPro" id="IPR012310">
    <property type="entry name" value="DNA_ligase_ATP-dep_cent"/>
</dbReference>
<dbReference type="InterPro" id="IPR050191">
    <property type="entry name" value="ATP-dep_DNA_ligase"/>
</dbReference>
<dbReference type="PANTHER" id="PTHR45674">
    <property type="entry name" value="DNA LIGASE 1/3 FAMILY MEMBER"/>
    <property type="match status" value="1"/>
</dbReference>
<dbReference type="InterPro" id="IPR044119">
    <property type="entry name" value="Adenylation_LigC-like"/>
</dbReference>
<evidence type="ECO:0000313" key="5">
    <source>
        <dbReference type="EMBL" id="MBP2034890.1"/>
    </source>
</evidence>
<feature type="domain" description="ATP-dependent DNA ligase family profile" evidence="4">
    <location>
        <begin position="113"/>
        <end position="246"/>
    </location>
</feature>
<dbReference type="GO" id="GO:0016874">
    <property type="term" value="F:ligase activity"/>
    <property type="evidence" value="ECO:0007669"/>
    <property type="project" value="UniProtKB-KW"/>
</dbReference>
<dbReference type="Gene3D" id="2.40.50.140">
    <property type="entry name" value="Nucleic acid-binding proteins"/>
    <property type="match status" value="1"/>
</dbReference>
<comment type="catalytic activity">
    <reaction evidence="3">
        <text>ATP + (deoxyribonucleotide)n-3'-hydroxyl + 5'-phospho-(deoxyribonucleotide)m = (deoxyribonucleotide)n+m + AMP + diphosphate.</text>
        <dbReference type="EC" id="6.5.1.1"/>
    </reaction>
</comment>
<evidence type="ECO:0000256" key="1">
    <source>
        <dbReference type="ARBA" id="ARBA00007572"/>
    </source>
</evidence>
<accession>A0ABS4KXX8</accession>
<sequence length="341" mass="37602">MTLRPPVEPMLAQAVESVPGPGVLGELAFEQKFDGYRALLFTPTGPNGGFLLQTRRGSLIQDRFPDLLAASDKLPDGLVLDGELVVWDSKAGRLSFEGLQRRTAARGRRSTRALAASLPAFFIAFDVLQQDGSEVIGYPYRQRRLRLEALFALHRLAPPWTLCPMTTDLLKAQQWLESWPELSGVEGVVVKAMSQPYRPGRRDWYKLRRRNTIEAIIGAITGTVTRPQLLFLGRRDAYGDLCTIGRTAPLRTELARLVGGNVIAAEAGHPWEGLRFASAWGSRDILDVTLVRPELVAEISADTAIDRGGVFRHPVRFKRLRLDVTAEEVPLFSPGPAAATG</sequence>
<dbReference type="EMBL" id="JAGGLQ010000001">
    <property type="protein sequence ID" value="MBP2034890.1"/>
    <property type="molecule type" value="Genomic_DNA"/>
</dbReference>
<dbReference type="RefSeq" id="WP_229920162.1">
    <property type="nucleotide sequence ID" value="NZ_BMVL01000002.1"/>
</dbReference>
<gene>
    <name evidence="5" type="ORF">J2Z77_000674</name>
</gene>